<evidence type="ECO:0000313" key="2">
    <source>
        <dbReference type="Proteomes" id="UP000036403"/>
    </source>
</evidence>
<accession>A0A0J7JVG4</accession>
<reference evidence="1 2" key="1">
    <citation type="submission" date="2015-04" db="EMBL/GenBank/DDBJ databases">
        <title>Lasius niger genome sequencing.</title>
        <authorList>
            <person name="Konorov E.A."/>
            <person name="Nikitin M.A."/>
            <person name="Kirill M.V."/>
            <person name="Chang P."/>
        </authorList>
    </citation>
    <scope>NUCLEOTIDE SEQUENCE [LARGE SCALE GENOMIC DNA]</scope>
    <source>
        <tissue evidence="1">Whole</tissue>
    </source>
</reference>
<protein>
    <submittedName>
        <fullName evidence="1">Uncharacterized protein</fullName>
    </submittedName>
</protein>
<dbReference type="PaxDb" id="67767-A0A0J7JVG4"/>
<gene>
    <name evidence="1" type="ORF">RF55_24985</name>
</gene>
<comment type="caution">
    <text evidence="1">The sequence shown here is derived from an EMBL/GenBank/DDBJ whole genome shotgun (WGS) entry which is preliminary data.</text>
</comment>
<evidence type="ECO:0000313" key="1">
    <source>
        <dbReference type="EMBL" id="KMQ81851.1"/>
    </source>
</evidence>
<sequence>MDIKSKDEIRDNLKRAAQAKKTKKAEYNIKQSFLYEEAKKQLTISEREILGPFYENENENVSEKK</sequence>
<keyword evidence="2" id="KW-1185">Reference proteome</keyword>
<feature type="non-terminal residue" evidence="1">
    <location>
        <position position="65"/>
    </location>
</feature>
<name>A0A0J7JVG4_LASNI</name>
<proteinExistence type="predicted"/>
<dbReference type="EMBL" id="LBMM01030903">
    <property type="protein sequence ID" value="KMQ81851.1"/>
    <property type="molecule type" value="Genomic_DNA"/>
</dbReference>
<dbReference type="AlphaFoldDB" id="A0A0J7JVG4"/>
<dbReference type="Proteomes" id="UP000036403">
    <property type="component" value="Unassembled WGS sequence"/>
</dbReference>
<organism evidence="1 2">
    <name type="scientific">Lasius niger</name>
    <name type="common">Black garden ant</name>
    <dbReference type="NCBI Taxonomy" id="67767"/>
    <lineage>
        <taxon>Eukaryota</taxon>
        <taxon>Metazoa</taxon>
        <taxon>Ecdysozoa</taxon>
        <taxon>Arthropoda</taxon>
        <taxon>Hexapoda</taxon>
        <taxon>Insecta</taxon>
        <taxon>Pterygota</taxon>
        <taxon>Neoptera</taxon>
        <taxon>Endopterygota</taxon>
        <taxon>Hymenoptera</taxon>
        <taxon>Apocrita</taxon>
        <taxon>Aculeata</taxon>
        <taxon>Formicoidea</taxon>
        <taxon>Formicidae</taxon>
        <taxon>Formicinae</taxon>
        <taxon>Lasius</taxon>
        <taxon>Lasius</taxon>
    </lineage>
</organism>